<feature type="domain" description="N-acetyltransferase" evidence="3">
    <location>
        <begin position="19"/>
        <end position="183"/>
    </location>
</feature>
<reference evidence="4" key="1">
    <citation type="submission" date="2019-08" db="EMBL/GenBank/DDBJ databases">
        <authorList>
            <person name="Kucharzyk K."/>
            <person name="Murdoch R.W."/>
            <person name="Higgins S."/>
            <person name="Loffler F."/>
        </authorList>
    </citation>
    <scope>NUCLEOTIDE SEQUENCE</scope>
</reference>
<gene>
    <name evidence="4" type="ORF">SDC9_124207</name>
</gene>
<dbReference type="InterPro" id="IPR016181">
    <property type="entry name" value="Acyl_CoA_acyltransferase"/>
</dbReference>
<evidence type="ECO:0000256" key="1">
    <source>
        <dbReference type="ARBA" id="ARBA00022679"/>
    </source>
</evidence>
<dbReference type="CDD" id="cd04301">
    <property type="entry name" value="NAT_SF"/>
    <property type="match status" value="1"/>
</dbReference>
<dbReference type="SUPFAM" id="SSF55729">
    <property type="entry name" value="Acyl-CoA N-acyltransferases (Nat)"/>
    <property type="match status" value="1"/>
</dbReference>
<comment type="caution">
    <text evidence="4">The sequence shown here is derived from an EMBL/GenBank/DDBJ whole genome shotgun (WGS) entry which is preliminary data.</text>
</comment>
<dbReference type="Pfam" id="PF00583">
    <property type="entry name" value="Acetyltransf_1"/>
    <property type="match status" value="1"/>
</dbReference>
<keyword evidence="1" id="KW-0808">Transferase</keyword>
<dbReference type="Gene3D" id="3.40.630.30">
    <property type="match status" value="1"/>
</dbReference>
<accession>A0A645CJS9</accession>
<evidence type="ECO:0000313" key="4">
    <source>
        <dbReference type="EMBL" id="MPM77207.1"/>
    </source>
</evidence>
<dbReference type="GO" id="GO:0016747">
    <property type="term" value="F:acyltransferase activity, transferring groups other than amino-acyl groups"/>
    <property type="evidence" value="ECO:0007669"/>
    <property type="project" value="InterPro"/>
</dbReference>
<dbReference type="EMBL" id="VSSQ01027787">
    <property type="protein sequence ID" value="MPM77207.1"/>
    <property type="molecule type" value="Genomic_DNA"/>
</dbReference>
<evidence type="ECO:0000256" key="2">
    <source>
        <dbReference type="ARBA" id="ARBA00023315"/>
    </source>
</evidence>
<evidence type="ECO:0000259" key="3">
    <source>
        <dbReference type="PROSITE" id="PS51186"/>
    </source>
</evidence>
<dbReference type="PANTHER" id="PTHR42919">
    <property type="entry name" value="N-ALPHA-ACETYLTRANSFERASE"/>
    <property type="match status" value="1"/>
</dbReference>
<protein>
    <recommendedName>
        <fullName evidence="3">N-acetyltransferase domain-containing protein</fullName>
    </recommendedName>
</protein>
<dbReference type="InterPro" id="IPR000182">
    <property type="entry name" value="GNAT_dom"/>
</dbReference>
<proteinExistence type="predicted"/>
<sequence>MKEEALQIRVFGLDLFNYPKFREKILGLYLNAFTTGEHAQYIPHESAESTLDEMLRNGWGNMAFAEGKLAGVLIAFPLSFDREFPRDRCPQVPVETSVYIAEVMTHSDFRGKGVASELFESFLQRVKDNYSDVVIRVWEENKPALSLYEKLGFQPVVDIIQTKYRSQNEKFEMRKIYMTKEIRRQELRS</sequence>
<dbReference type="PROSITE" id="PS51186">
    <property type="entry name" value="GNAT"/>
    <property type="match status" value="1"/>
</dbReference>
<dbReference type="InterPro" id="IPR051556">
    <property type="entry name" value="N-term/lysine_N-AcTrnsfr"/>
</dbReference>
<name>A0A645CJS9_9ZZZZ</name>
<dbReference type="AlphaFoldDB" id="A0A645CJS9"/>
<keyword evidence="2" id="KW-0012">Acyltransferase</keyword>
<dbReference type="PANTHER" id="PTHR42919:SF8">
    <property type="entry name" value="N-ALPHA-ACETYLTRANSFERASE 50"/>
    <property type="match status" value="1"/>
</dbReference>
<organism evidence="4">
    <name type="scientific">bioreactor metagenome</name>
    <dbReference type="NCBI Taxonomy" id="1076179"/>
    <lineage>
        <taxon>unclassified sequences</taxon>
        <taxon>metagenomes</taxon>
        <taxon>ecological metagenomes</taxon>
    </lineage>
</organism>